<dbReference type="Pfam" id="PF12680">
    <property type="entry name" value="SnoaL_2"/>
    <property type="match status" value="1"/>
</dbReference>
<organism evidence="2">
    <name type="scientific">Rhizobium sp. ZPR3</name>
    <dbReference type="NCBI Taxonomy" id="3158967"/>
    <lineage>
        <taxon>Bacteria</taxon>
        <taxon>Pseudomonadati</taxon>
        <taxon>Pseudomonadota</taxon>
        <taxon>Alphaproteobacteria</taxon>
        <taxon>Hyphomicrobiales</taxon>
        <taxon>Rhizobiaceae</taxon>
        <taxon>Rhizobium/Agrobacterium group</taxon>
        <taxon>Rhizobium</taxon>
    </lineage>
</organism>
<evidence type="ECO:0000259" key="1">
    <source>
        <dbReference type="Pfam" id="PF12680"/>
    </source>
</evidence>
<accession>A0AAU7RY11</accession>
<reference evidence="2" key="1">
    <citation type="submission" date="2024-06" db="EMBL/GenBank/DDBJ databases">
        <authorList>
            <person name="Li T."/>
            <person name="Gao R."/>
        </authorList>
    </citation>
    <scope>NUCLEOTIDE SEQUENCE</scope>
    <source>
        <strain evidence="2">ZPR3</strain>
        <plasmid evidence="2">unnamed1</plasmid>
    </source>
</reference>
<protein>
    <submittedName>
        <fullName evidence="2">Nuclear transport factor 2 family protein</fullName>
    </submittedName>
</protein>
<dbReference type="RefSeq" id="WP_174182345.1">
    <property type="nucleotide sequence ID" value="NZ_CP157961.1"/>
</dbReference>
<dbReference type="EMBL" id="CP157961">
    <property type="protein sequence ID" value="XBT95107.1"/>
    <property type="molecule type" value="Genomic_DNA"/>
</dbReference>
<proteinExistence type="predicted"/>
<sequence length="125" mass="13429">MAEQNATAAKIARAYGEAMAKKEVDAIMKISADDVVCISPIGKTTGAAAFRGFQEGFARMIKKLDIRAAYGDETQAVLVYVVETYPVPHSVVAELIQVKDGKIASTEVIYDATPYAAYMSAVQPH</sequence>
<name>A0AAU7RY11_9HYPH</name>
<dbReference type="Gene3D" id="3.10.450.50">
    <property type="match status" value="1"/>
</dbReference>
<feature type="domain" description="SnoaL-like" evidence="1">
    <location>
        <begin position="13"/>
        <end position="105"/>
    </location>
</feature>
<dbReference type="SUPFAM" id="SSF54427">
    <property type="entry name" value="NTF2-like"/>
    <property type="match status" value="1"/>
</dbReference>
<dbReference type="InterPro" id="IPR037401">
    <property type="entry name" value="SnoaL-like"/>
</dbReference>
<dbReference type="AlphaFoldDB" id="A0AAU7RY11"/>
<gene>
    <name evidence="2" type="ORF">ABM479_24450</name>
</gene>
<evidence type="ECO:0000313" key="2">
    <source>
        <dbReference type="EMBL" id="XBT95107.1"/>
    </source>
</evidence>
<dbReference type="InterPro" id="IPR032710">
    <property type="entry name" value="NTF2-like_dom_sf"/>
</dbReference>
<keyword evidence="2" id="KW-0614">Plasmid</keyword>
<geneLocation type="plasmid" evidence="2">
    <name>unnamed1</name>
</geneLocation>